<protein>
    <submittedName>
        <fullName evidence="2">Uncharacterized protein</fullName>
    </submittedName>
</protein>
<keyword evidence="1" id="KW-0732">Signal</keyword>
<evidence type="ECO:0000313" key="3">
    <source>
        <dbReference type="Proteomes" id="UP001162891"/>
    </source>
</evidence>
<feature type="signal peptide" evidence="1">
    <location>
        <begin position="1"/>
        <end position="22"/>
    </location>
</feature>
<name>A0ABN6MLI1_9BACT</name>
<feature type="chain" id="PRO_5046845042" evidence="1">
    <location>
        <begin position="23"/>
        <end position="172"/>
    </location>
</feature>
<evidence type="ECO:0000256" key="1">
    <source>
        <dbReference type="SAM" id="SignalP"/>
    </source>
</evidence>
<dbReference type="RefSeq" id="WP_248358814.1">
    <property type="nucleotide sequence ID" value="NZ_AP025591.1"/>
</dbReference>
<dbReference type="EMBL" id="AP025591">
    <property type="protein sequence ID" value="BDG01879.1"/>
    <property type="molecule type" value="Genomic_DNA"/>
</dbReference>
<gene>
    <name evidence="2" type="ORF">AMOR_08750</name>
</gene>
<organism evidence="2 3">
    <name type="scientific">Anaeromyxobacter oryzae</name>
    <dbReference type="NCBI Taxonomy" id="2918170"/>
    <lineage>
        <taxon>Bacteria</taxon>
        <taxon>Pseudomonadati</taxon>
        <taxon>Myxococcota</taxon>
        <taxon>Myxococcia</taxon>
        <taxon>Myxococcales</taxon>
        <taxon>Cystobacterineae</taxon>
        <taxon>Anaeromyxobacteraceae</taxon>
        <taxon>Anaeromyxobacter</taxon>
    </lineage>
</organism>
<reference evidence="3" key="1">
    <citation type="journal article" date="2022" name="Int. J. Syst. Evol. Microbiol.">
        <title>Anaeromyxobacter oryzae sp. nov., Anaeromyxobacter diazotrophicus sp. nov. and Anaeromyxobacter paludicola sp. nov., isolated from paddy soils.</title>
        <authorList>
            <person name="Itoh H."/>
            <person name="Xu Z."/>
            <person name="Mise K."/>
            <person name="Masuda Y."/>
            <person name="Ushijima N."/>
            <person name="Hayakawa C."/>
            <person name="Shiratori Y."/>
            <person name="Senoo K."/>
        </authorList>
    </citation>
    <scope>NUCLEOTIDE SEQUENCE [LARGE SCALE GENOMIC DNA]</scope>
    <source>
        <strain evidence="3">Red232</strain>
    </source>
</reference>
<sequence length="172" mass="17857">MQRALASVLVLFSLFSAAPAAAALFKATTVEEAARTSDAVVRGTVLRKTSRFAPGSDRIVTDVDIAVTSTWKGAAGKTVTVTVPGGVVGDLGQYVDAAPTFEVGEDVVVFLARRPGAWGVNGLALGKWTVAGTSAQPAVHQEDMRPEALRAGEALIAPTSVADLERRVRGAR</sequence>
<proteinExistence type="predicted"/>
<evidence type="ECO:0000313" key="2">
    <source>
        <dbReference type="EMBL" id="BDG01879.1"/>
    </source>
</evidence>
<keyword evidence="3" id="KW-1185">Reference proteome</keyword>
<dbReference type="Proteomes" id="UP001162891">
    <property type="component" value="Chromosome"/>
</dbReference>
<accession>A0ABN6MLI1</accession>